<dbReference type="AlphaFoldDB" id="A0A8H6FUH1"/>
<feature type="domain" description="PCI" evidence="3">
    <location>
        <begin position="252"/>
        <end position="457"/>
    </location>
</feature>
<dbReference type="SMART" id="SM00753">
    <property type="entry name" value="PAM"/>
    <property type="match status" value="1"/>
</dbReference>
<accession>A0A8H6FUH1</accession>
<dbReference type="InterPro" id="IPR036388">
    <property type="entry name" value="WH-like_DNA-bd_sf"/>
</dbReference>
<evidence type="ECO:0000313" key="4">
    <source>
        <dbReference type="EMBL" id="KAF6234960.1"/>
    </source>
</evidence>
<dbReference type="GO" id="GO:0003690">
    <property type="term" value="F:double-stranded DNA binding"/>
    <property type="evidence" value="ECO:0007669"/>
    <property type="project" value="InterPro"/>
</dbReference>
<evidence type="ECO:0000256" key="1">
    <source>
        <dbReference type="ARBA" id="ARBA00025771"/>
    </source>
</evidence>
<dbReference type="PANTHER" id="PTHR12732">
    <property type="entry name" value="UNCHARACTERIZED PROTEASOME COMPONENT REGION PCI-CONTAINING"/>
    <property type="match status" value="1"/>
</dbReference>
<dbReference type="InterPro" id="IPR000717">
    <property type="entry name" value="PCI_dom"/>
</dbReference>
<dbReference type="EMBL" id="JACCJC010000027">
    <property type="protein sequence ID" value="KAF6234960.1"/>
    <property type="molecule type" value="Genomic_DNA"/>
</dbReference>
<dbReference type="Pfam" id="PF01399">
    <property type="entry name" value="PCI"/>
    <property type="match status" value="1"/>
</dbReference>
<protein>
    <recommendedName>
        <fullName evidence="2">Protein CSN12 homolog</fullName>
    </recommendedName>
</protein>
<dbReference type="PANTHER" id="PTHR12732:SF0">
    <property type="entry name" value="PCI DOMAIN-CONTAINING PROTEIN 2"/>
    <property type="match status" value="1"/>
</dbReference>
<dbReference type="Proteomes" id="UP000578531">
    <property type="component" value="Unassembled WGS sequence"/>
</dbReference>
<dbReference type="GeneID" id="59288548"/>
<dbReference type="RefSeq" id="XP_037164341.1">
    <property type="nucleotide sequence ID" value="XM_037308796.1"/>
</dbReference>
<reference evidence="4 5" key="1">
    <citation type="journal article" date="2020" name="Genomics">
        <title>Complete, high-quality genomes from long-read metagenomic sequencing of two wolf lichen thalli reveals enigmatic genome architecture.</title>
        <authorList>
            <person name="McKenzie S.K."/>
            <person name="Walston R.F."/>
            <person name="Allen J.L."/>
        </authorList>
    </citation>
    <scope>NUCLEOTIDE SEQUENCE [LARGE SCALE GENOMIC DNA]</scope>
    <source>
        <strain evidence="4">WasteWater2</strain>
    </source>
</reference>
<dbReference type="InterPro" id="IPR045114">
    <property type="entry name" value="Csn12-like"/>
</dbReference>
<name>A0A8H6FUH1_9LECA</name>
<dbReference type="Gene3D" id="1.10.10.10">
    <property type="entry name" value="Winged helix-like DNA-binding domain superfamily/Winged helix DNA-binding domain"/>
    <property type="match status" value="1"/>
</dbReference>
<sequence length="463" mass="51411">MEVLCREYWHANQEGSGPLLAATISPIAPPNYLNRLDAIYGDTNAASISRDISYSLTKTANAAIQYPNPEINSWTEIYSAYWYAIGAILAAEHPTTKPDWTKVYEAWKDVANTVIKGYSGGVLEAWTLPVLYTAGKHLRAFAIKADENARASGGDTSFNAGGLQEDIAGDFGKNEKLEDAARVINRMFTLCISDRAPLEESRKWGLYYTTNLLFKTYFKLNSIGLSKNILRALSASKTDTPTLEAFPRSHIVTFKYYVGVIQFLEEDYAQAEENLTSAWHMCHRSATRNIELILTYLIPTLLLTRQQLPSSRLLSLYPSLGSLFAPLTLAIRIGSLSAFDTALAEGEHEFVKRRIYLTLERGRDICLRNLLRKVYLAGDLDEEGKRNTRIYVKDFAAAIRLGESGASGEGMDVEMDGSAGENNDEVECLVANMIYKNLMKGYISRERGIVVLSKNGAFPGTGI</sequence>
<comment type="caution">
    <text evidence="4">The sequence shown here is derived from an EMBL/GenBank/DDBJ whole genome shotgun (WGS) entry which is preliminary data.</text>
</comment>
<organism evidence="4 5">
    <name type="scientific">Letharia columbiana</name>
    <dbReference type="NCBI Taxonomy" id="112416"/>
    <lineage>
        <taxon>Eukaryota</taxon>
        <taxon>Fungi</taxon>
        <taxon>Dikarya</taxon>
        <taxon>Ascomycota</taxon>
        <taxon>Pezizomycotina</taxon>
        <taxon>Lecanoromycetes</taxon>
        <taxon>OSLEUM clade</taxon>
        <taxon>Lecanoromycetidae</taxon>
        <taxon>Lecanorales</taxon>
        <taxon>Lecanorineae</taxon>
        <taxon>Parmeliaceae</taxon>
        <taxon>Letharia</taxon>
    </lineage>
</organism>
<keyword evidence="5" id="KW-1185">Reference proteome</keyword>
<evidence type="ECO:0000313" key="5">
    <source>
        <dbReference type="Proteomes" id="UP000578531"/>
    </source>
</evidence>
<proteinExistence type="inferred from homology"/>
<dbReference type="OrthoDB" id="10252687at2759"/>
<dbReference type="GO" id="GO:0003723">
    <property type="term" value="F:RNA binding"/>
    <property type="evidence" value="ECO:0007669"/>
    <property type="project" value="InterPro"/>
</dbReference>
<evidence type="ECO:0000256" key="2">
    <source>
        <dbReference type="ARBA" id="ARBA00073854"/>
    </source>
</evidence>
<gene>
    <name evidence="4" type="ORF">HO173_006890</name>
</gene>
<evidence type="ECO:0000259" key="3">
    <source>
        <dbReference type="PROSITE" id="PS50250"/>
    </source>
</evidence>
<comment type="similarity">
    <text evidence="1">Belongs to the CSN12 family.</text>
</comment>
<dbReference type="PROSITE" id="PS50250">
    <property type="entry name" value="PCI"/>
    <property type="match status" value="1"/>
</dbReference>
<dbReference type="FunFam" id="1.10.10.10:FF:000366">
    <property type="entry name" value="COP9 signalosome complex subunit"/>
    <property type="match status" value="1"/>
</dbReference>